<keyword evidence="6 8" id="KW-0505">Motor protein</keyword>
<keyword evidence="7 8" id="KW-0009">Actin-binding</keyword>
<evidence type="ECO:0000256" key="1">
    <source>
        <dbReference type="ARBA" id="ARBA00008314"/>
    </source>
</evidence>
<dbReference type="InterPro" id="IPR027417">
    <property type="entry name" value="P-loop_NTPase"/>
</dbReference>
<dbReference type="GO" id="GO:0005737">
    <property type="term" value="C:cytoplasm"/>
    <property type="evidence" value="ECO:0007669"/>
    <property type="project" value="TreeGrafter"/>
</dbReference>
<dbReference type="Pfam" id="PF00612">
    <property type="entry name" value="IQ"/>
    <property type="match status" value="3"/>
</dbReference>
<evidence type="ECO:0000256" key="2">
    <source>
        <dbReference type="ARBA" id="ARBA00022741"/>
    </source>
</evidence>
<dbReference type="PROSITE" id="PS51456">
    <property type="entry name" value="MYOSIN_MOTOR"/>
    <property type="match status" value="1"/>
</dbReference>
<evidence type="ECO:0000259" key="10">
    <source>
        <dbReference type="PROSITE" id="PS51126"/>
    </source>
</evidence>
<feature type="region of interest" description="Actin-binding" evidence="8">
    <location>
        <begin position="643"/>
        <end position="665"/>
    </location>
</feature>
<dbReference type="Gene3D" id="1.20.5.190">
    <property type="match status" value="3"/>
</dbReference>
<dbReference type="SMART" id="SM00242">
    <property type="entry name" value="MYSc"/>
    <property type="match status" value="1"/>
</dbReference>
<evidence type="ECO:0000256" key="3">
    <source>
        <dbReference type="ARBA" id="ARBA00022840"/>
    </source>
</evidence>
<feature type="domain" description="Myosin motor" evidence="11">
    <location>
        <begin position="76"/>
        <end position="763"/>
    </location>
</feature>
<dbReference type="Gene3D" id="1.10.10.820">
    <property type="match status" value="1"/>
</dbReference>
<dbReference type="SMART" id="SM00015">
    <property type="entry name" value="IQ"/>
    <property type="match status" value="4"/>
</dbReference>
<evidence type="ECO:0000256" key="4">
    <source>
        <dbReference type="ARBA" id="ARBA00023054"/>
    </source>
</evidence>
<dbReference type="Gene3D" id="3.40.850.10">
    <property type="entry name" value="Kinesin motor domain"/>
    <property type="match status" value="1"/>
</dbReference>
<dbReference type="GO" id="GO:0005524">
    <property type="term" value="F:ATP binding"/>
    <property type="evidence" value="ECO:0007669"/>
    <property type="project" value="UniProtKB-UniRule"/>
</dbReference>
<dbReference type="PROSITE" id="PS50096">
    <property type="entry name" value="IQ"/>
    <property type="match status" value="3"/>
</dbReference>
<dbReference type="GO" id="GO:0016459">
    <property type="term" value="C:myosin complex"/>
    <property type="evidence" value="ECO:0007669"/>
    <property type="project" value="UniProtKB-KW"/>
</dbReference>
<dbReference type="PROSITE" id="PS51126">
    <property type="entry name" value="DILUTE"/>
    <property type="match status" value="1"/>
</dbReference>
<evidence type="ECO:0000256" key="9">
    <source>
        <dbReference type="SAM" id="MobiDB-lite"/>
    </source>
</evidence>
<keyword evidence="2 8" id="KW-0547">Nucleotide-binding</keyword>
<dbReference type="InterPro" id="IPR036103">
    <property type="entry name" value="MYSc_Myo5"/>
</dbReference>
<evidence type="ECO:0000256" key="7">
    <source>
        <dbReference type="ARBA" id="ARBA00023203"/>
    </source>
</evidence>
<evidence type="ECO:0000256" key="5">
    <source>
        <dbReference type="ARBA" id="ARBA00023123"/>
    </source>
</evidence>
<feature type="region of interest" description="Disordered" evidence="9">
    <location>
        <begin position="1170"/>
        <end position="1192"/>
    </location>
</feature>
<sequence>MALDTYIKGTQCWFTDDKEGWISAALSTKDVAADGKVTMTFVDDNGKDHVFSSTLAKIEESKNELLPPMRNPPLLEGTEDLTNLSFLNEPAVLSNIKTRYSHCNIYTYSGIVLIAANPFARVNLYSQDIIQAYSGRRRGELEPHLFAIAEDAYRCMIRDEKNQTIVVSGESGAGKTVSAKFIMRYFATADDGGNSDASKAGMSETEEQILATNPIMEAFGNAKTTRNDNSSRFGKFTEIQFDKERNIIGARIRTYLLERSRLVYQPEHERNYHIFYQLVAGAPPSEKKELDLQSIQQFHYLKQGGVQTINGVDDAAEFEITQRALSTIGISVQVQWFIFRLLAALIHIGNIQVTGRNDAIISDEDPSLVIASKVLGIPLSEFKKWLVKKQITTRSEKIVSNLKPDQALIVRDSVAKYIYSSLFDWLVNNINASLSSEAVASKIHSFIGVLDIYGFEHFKKNSFEQFCINYANEKLQQEFNQHVFKLEQEEYVREKIDWKFIEFSDNQPCIEMIEGKLGVLSLLDEESRMPSGSDQGWCNKLFSQLGTEKHKKWFTKPRFSNAAFTINHYAHAVTYDCDGFLEKNKDTLPDELLNLIKNSDNEFLEEVLMTSATIGAGGSMSEDKRKSVINRKPTLGAIFKGSLIQLMDTINSTNVHYIRCLKPNEAKQPWVFDAPMVLGQLRACGVLETIRISCAGYPSRWSFPEFVERYYMLVNSEHWGFDTQKMCSAILEATIKEADKYQVGLTKIFFRAGLLAYMEKLRTDKLNAYATLIQKNMRRFVCQKRYQIVRRAAIKLQCLARKLQAEKSMRELRLERSALLLQTFLRGYVQRKKFVDSRNHVLRMQCAIRAKNARANFQTLREHAGATKIQQIWRGIMARRQYKKEIRSVILVQSCIRRNKARKELLSLKAEARSVNHLKEVSYKLEGKVVELTRALDLAHQQNKSFDSQVASLESQVRLWKEKYELSQQSKSKEIAHAAENPTVPKNEFETLKAANVELQSKYNESVEKVRTLDQEIAKLTESLAKTKEEINKLAAQAKVKPEDSETVTALKRENQYVREQLAQLSKATGRDTSSFPVTSRAVAPNSQPQSNSVHNHNIDKFENSYSFAKETIHKTVTALPPSVPVPHHVNGVKAALPPRAGRNRSNSTPDIASLENGVLFKPQKTTNSVFDNLDNHSRTAKTMSNDDWSRRLPRSRPSIHSLIEQPEVEIMRILEDEEGLQEEILGGLIKNMKIPSPSLSNLPLIKEIMFPAHLIGLLTTQMWKYGYIKESERLMINVMQAIQQQSMAIVGDDTIIPCAYWLSNVHELLSLICISEQEITREELMARRGDNYDWSEYEQLVSTVKYELECLEYNIFHVWMKSLKKQLNKMIIPAIIESQALPGFITNDSGRFFNKLIGSGPTFSMDDLLMLFNKIWKAMSCYYVEHSVVRQVMTELLKMVGVTGFNDLLMRRNFCTWKRAMQIQYNITRIEEWCKGHDLPEGTLQLEHLMQATKLLQLKKASHNDIEIIYDVCWMLTPTQVQKLVQNYMIADYEVPVSPDLIKAIAQRVAANEKNDTLMLDAISLEDAGSFETPEIRDVDLDGERYLPAWLVNLSRLKSLMHLVVV</sequence>
<feature type="region of interest" description="Disordered" evidence="9">
    <location>
        <begin position="1065"/>
        <end position="1097"/>
    </location>
</feature>
<dbReference type="EMBL" id="JAAAUY010000103">
    <property type="protein sequence ID" value="KAF9335364.1"/>
    <property type="molecule type" value="Genomic_DNA"/>
</dbReference>
<name>A0A9P5STV4_9FUNG</name>
<evidence type="ECO:0000313" key="12">
    <source>
        <dbReference type="EMBL" id="KAF9335364.1"/>
    </source>
</evidence>
<dbReference type="CDD" id="cd01380">
    <property type="entry name" value="MYSc_Myo5"/>
    <property type="match status" value="1"/>
</dbReference>
<dbReference type="CDD" id="cd15480">
    <property type="entry name" value="fMyo2p_CBD"/>
    <property type="match status" value="1"/>
</dbReference>
<gene>
    <name evidence="12" type="primary">MYO2_1</name>
    <name evidence="12" type="ORF">BG006_000234</name>
</gene>
<evidence type="ECO:0000256" key="8">
    <source>
        <dbReference type="PROSITE-ProRule" id="PRU00782"/>
    </source>
</evidence>
<accession>A0A9P5STV4</accession>
<dbReference type="PANTHER" id="PTHR13140">
    <property type="entry name" value="MYOSIN"/>
    <property type="match status" value="1"/>
</dbReference>
<keyword evidence="13" id="KW-1185">Reference proteome</keyword>
<dbReference type="GO" id="GO:0016020">
    <property type="term" value="C:membrane"/>
    <property type="evidence" value="ECO:0007669"/>
    <property type="project" value="TreeGrafter"/>
</dbReference>
<dbReference type="Gene3D" id="1.20.120.720">
    <property type="entry name" value="Myosin VI head, motor domain, U50 subdomain"/>
    <property type="match status" value="1"/>
</dbReference>
<dbReference type="CDD" id="cd23767">
    <property type="entry name" value="IQCD"/>
    <property type="match status" value="1"/>
</dbReference>
<dbReference type="Pfam" id="PF01843">
    <property type="entry name" value="DIL"/>
    <property type="match status" value="1"/>
</dbReference>
<feature type="compositionally biased region" description="Polar residues" evidence="9">
    <location>
        <begin position="1085"/>
        <end position="1096"/>
    </location>
</feature>
<dbReference type="GO" id="GO:0051015">
    <property type="term" value="F:actin filament binding"/>
    <property type="evidence" value="ECO:0007669"/>
    <property type="project" value="TreeGrafter"/>
</dbReference>
<feature type="domain" description="Dilute" evidence="10">
    <location>
        <begin position="1273"/>
        <end position="1552"/>
    </location>
</feature>
<evidence type="ECO:0000256" key="6">
    <source>
        <dbReference type="ARBA" id="ARBA00023175"/>
    </source>
</evidence>
<keyword evidence="5 8" id="KW-0518">Myosin</keyword>
<reference evidence="12" key="1">
    <citation type="journal article" date="2020" name="Fungal Divers.">
        <title>Resolving the Mortierellaceae phylogeny through synthesis of multi-gene phylogenetics and phylogenomics.</title>
        <authorList>
            <person name="Vandepol N."/>
            <person name="Liber J."/>
            <person name="Desiro A."/>
            <person name="Na H."/>
            <person name="Kennedy M."/>
            <person name="Barry K."/>
            <person name="Grigoriev I.V."/>
            <person name="Miller A.N."/>
            <person name="O'Donnell K."/>
            <person name="Stajich J.E."/>
            <person name="Bonito G."/>
        </authorList>
    </citation>
    <scope>NUCLEOTIDE SEQUENCE</scope>
    <source>
        <strain evidence="12">NVP1</strain>
    </source>
</reference>
<dbReference type="InterPro" id="IPR001609">
    <property type="entry name" value="Myosin_head_motor_dom-like"/>
</dbReference>
<dbReference type="InterPro" id="IPR046943">
    <property type="entry name" value="Fungal_Myo2/2A_CBD"/>
</dbReference>
<dbReference type="SUPFAM" id="SSF52540">
    <property type="entry name" value="P-loop containing nucleoside triphosphate hydrolases"/>
    <property type="match status" value="2"/>
</dbReference>
<dbReference type="Pfam" id="PF00063">
    <property type="entry name" value="Myosin_head"/>
    <property type="match status" value="1"/>
</dbReference>
<feature type="binding site" evidence="8">
    <location>
        <begin position="169"/>
        <end position="176"/>
    </location>
    <ligand>
        <name>ATP</name>
        <dbReference type="ChEBI" id="CHEBI:30616"/>
    </ligand>
</feature>
<dbReference type="GO" id="GO:0000146">
    <property type="term" value="F:microfilament motor activity"/>
    <property type="evidence" value="ECO:0007669"/>
    <property type="project" value="TreeGrafter"/>
</dbReference>
<feature type="compositionally biased region" description="Polar residues" evidence="9">
    <location>
        <begin position="1065"/>
        <end position="1078"/>
    </location>
</feature>
<evidence type="ECO:0000259" key="11">
    <source>
        <dbReference type="PROSITE" id="PS51456"/>
    </source>
</evidence>
<dbReference type="Gene3D" id="1.20.58.530">
    <property type="match status" value="1"/>
</dbReference>
<evidence type="ECO:0000313" key="13">
    <source>
        <dbReference type="Proteomes" id="UP000696485"/>
    </source>
</evidence>
<dbReference type="FunFam" id="1.10.10.820:FF:000001">
    <property type="entry name" value="Myosin heavy chain"/>
    <property type="match status" value="1"/>
</dbReference>
<organism evidence="12 13">
    <name type="scientific">Podila minutissima</name>
    <dbReference type="NCBI Taxonomy" id="64525"/>
    <lineage>
        <taxon>Eukaryota</taxon>
        <taxon>Fungi</taxon>
        <taxon>Fungi incertae sedis</taxon>
        <taxon>Mucoromycota</taxon>
        <taxon>Mortierellomycotina</taxon>
        <taxon>Mortierellomycetes</taxon>
        <taxon>Mortierellales</taxon>
        <taxon>Mortierellaceae</taxon>
        <taxon>Podila</taxon>
    </lineage>
</organism>
<dbReference type="GO" id="GO:0007015">
    <property type="term" value="P:actin filament organization"/>
    <property type="evidence" value="ECO:0007669"/>
    <property type="project" value="TreeGrafter"/>
</dbReference>
<comment type="similarity">
    <text evidence="1 8">Belongs to the TRAFAC class myosin-kinesin ATPase superfamily. Myosin family.</text>
</comment>
<dbReference type="PRINTS" id="PR00193">
    <property type="entry name" value="MYOSINHEAVY"/>
</dbReference>
<dbReference type="Proteomes" id="UP000696485">
    <property type="component" value="Unassembled WGS sequence"/>
</dbReference>
<keyword evidence="4" id="KW-0175">Coiled coil</keyword>
<dbReference type="PANTHER" id="PTHR13140:SF706">
    <property type="entry name" value="DILUTE CLASS UNCONVENTIONAL MYOSIN, ISOFORM C"/>
    <property type="match status" value="1"/>
</dbReference>
<dbReference type="InterPro" id="IPR002710">
    <property type="entry name" value="Dilute_dom"/>
</dbReference>
<protein>
    <submittedName>
        <fullName evidence="12">Myosin type-2 heavy chain 1</fullName>
    </submittedName>
</protein>
<comment type="caution">
    <text evidence="12">The sequence shown here is derived from an EMBL/GenBank/DDBJ whole genome shotgun (WGS) entry which is preliminary data.</text>
</comment>
<dbReference type="SMART" id="SM01132">
    <property type="entry name" value="DIL"/>
    <property type="match status" value="1"/>
</dbReference>
<keyword evidence="3 8" id="KW-0067">ATP-binding</keyword>
<dbReference type="InterPro" id="IPR000048">
    <property type="entry name" value="IQ_motif_EF-hand-BS"/>
</dbReference>
<dbReference type="Gene3D" id="3.30.70.1590">
    <property type="match status" value="1"/>
</dbReference>
<proteinExistence type="inferred from homology"/>
<dbReference type="InterPro" id="IPR036961">
    <property type="entry name" value="Kinesin_motor_dom_sf"/>
</dbReference>